<dbReference type="InterPro" id="IPR001258">
    <property type="entry name" value="NHL_repeat"/>
</dbReference>
<evidence type="ECO:0000256" key="1">
    <source>
        <dbReference type="ARBA" id="ARBA00022737"/>
    </source>
</evidence>
<dbReference type="Proteomes" id="UP000035036">
    <property type="component" value="Chromosome"/>
</dbReference>
<dbReference type="Pfam" id="PF01436">
    <property type="entry name" value="NHL"/>
    <property type="match status" value="2"/>
</dbReference>
<dbReference type="CDD" id="cd05819">
    <property type="entry name" value="NHL"/>
    <property type="match status" value="1"/>
</dbReference>
<dbReference type="KEGG" id="gsb:GSUB_07320"/>
<organism evidence="3 4">
    <name type="scientific">Geoalkalibacter subterraneus</name>
    <dbReference type="NCBI Taxonomy" id="483547"/>
    <lineage>
        <taxon>Bacteria</taxon>
        <taxon>Pseudomonadati</taxon>
        <taxon>Thermodesulfobacteriota</taxon>
        <taxon>Desulfuromonadia</taxon>
        <taxon>Desulfuromonadales</taxon>
        <taxon>Geoalkalibacteraceae</taxon>
        <taxon>Geoalkalibacter</taxon>
    </lineage>
</organism>
<evidence type="ECO:0008006" key="5">
    <source>
        <dbReference type="Google" id="ProtNLM"/>
    </source>
</evidence>
<dbReference type="OrthoDB" id="9792285at2"/>
<keyword evidence="1" id="KW-0677">Repeat</keyword>
<dbReference type="GO" id="GO:0008270">
    <property type="term" value="F:zinc ion binding"/>
    <property type="evidence" value="ECO:0007669"/>
    <property type="project" value="UniProtKB-KW"/>
</dbReference>
<reference evidence="3 4" key="1">
    <citation type="journal article" date="2015" name="Genome Announc.">
        <title>Genomes of Geoalkalibacter ferrihydriticus Z-0531T and Geoalkalibacter subterraneus Red1T, Two Haloalkaliphilic Metal-Reducing Deltaproteobacteria.</title>
        <authorList>
            <person name="Badalamenti J.P."/>
            <person name="Krajmalnik-Brown R."/>
            <person name="Torres C.I."/>
            <person name="Bond D.R."/>
        </authorList>
    </citation>
    <scope>NUCLEOTIDE SEQUENCE [LARGE SCALE GENOMIC DNA]</scope>
    <source>
        <strain evidence="3 4">Red1</strain>
    </source>
</reference>
<dbReference type="SUPFAM" id="SSF63829">
    <property type="entry name" value="Calcium-dependent phosphotriesterase"/>
    <property type="match status" value="1"/>
</dbReference>
<dbReference type="InterPro" id="IPR050952">
    <property type="entry name" value="TRIM-NHL_E3_ligases"/>
</dbReference>
<dbReference type="HOGENOM" id="CLU_920572_0_0_7"/>
<name>A0A0B5FGE7_9BACT</name>
<dbReference type="RefSeq" id="WP_040199995.1">
    <property type="nucleotide sequence ID" value="NZ_CP010311.1"/>
</dbReference>
<evidence type="ECO:0000256" key="2">
    <source>
        <dbReference type="PROSITE-ProRule" id="PRU00504"/>
    </source>
</evidence>
<evidence type="ECO:0000313" key="3">
    <source>
        <dbReference type="EMBL" id="AJF06393.1"/>
    </source>
</evidence>
<gene>
    <name evidence="3" type="ORF">GSUB_07320</name>
</gene>
<dbReference type="PANTHER" id="PTHR24104:SF25">
    <property type="entry name" value="PROTEIN LIN-41"/>
    <property type="match status" value="1"/>
</dbReference>
<proteinExistence type="predicted"/>
<dbReference type="STRING" id="483547.GSUB_07320"/>
<dbReference type="AlphaFoldDB" id="A0A0B5FGE7"/>
<keyword evidence="4" id="KW-1185">Reference proteome</keyword>
<dbReference type="InterPro" id="IPR011042">
    <property type="entry name" value="6-blade_b-propeller_TolB-like"/>
</dbReference>
<dbReference type="Gene3D" id="2.120.10.30">
    <property type="entry name" value="TolB, C-terminal domain"/>
    <property type="match status" value="2"/>
</dbReference>
<dbReference type="PANTHER" id="PTHR24104">
    <property type="entry name" value="E3 UBIQUITIN-PROTEIN LIGASE NHLRC1-RELATED"/>
    <property type="match status" value="1"/>
</dbReference>
<evidence type="ECO:0000313" key="4">
    <source>
        <dbReference type="Proteomes" id="UP000035036"/>
    </source>
</evidence>
<dbReference type="PROSITE" id="PS51125">
    <property type="entry name" value="NHL"/>
    <property type="match status" value="1"/>
</dbReference>
<sequence length="299" mass="32998">MKAARLILITVFALLVALPCWSSEQVRLKYVGTIYTDESGVQLKSPEGVTVTDNFIYVADSGNQRILRYELSDGRPVSETIFPVAKSYPLMVRPDSKGNMYVLDGKNRRIDLLSPEGAPRGSLDPKGLPDDGKVVPRSFALGGDGTIYLLDIFSQRVLVLDGRGQFVRGIPFPPKHGFFSDVTVDRQGNVYLLDSVEAVVYRAFKGEEEFSALSESMKDLMNFPTSIAVDNSGRIYLLDQYGSGLAVVSSDGSFLGHKLSMGWSDGMLYYPSQISIDQEGNVFIADRNNNRVQHFSVVD</sequence>
<protein>
    <recommendedName>
        <fullName evidence="5">SMP-30/Gluconolactonase/LRE-like region domain-containing protein</fullName>
    </recommendedName>
</protein>
<feature type="repeat" description="NHL" evidence="2">
    <location>
        <begin position="264"/>
        <end position="298"/>
    </location>
</feature>
<dbReference type="EMBL" id="CP010311">
    <property type="protein sequence ID" value="AJF06393.1"/>
    <property type="molecule type" value="Genomic_DNA"/>
</dbReference>
<accession>A0A0B5FGE7</accession>